<evidence type="ECO:0000256" key="2">
    <source>
        <dbReference type="ARBA" id="ARBA00022737"/>
    </source>
</evidence>
<dbReference type="InterPro" id="IPR000742">
    <property type="entry name" value="EGF"/>
</dbReference>
<dbReference type="Proteomes" id="UP000054047">
    <property type="component" value="Unassembled WGS sequence"/>
</dbReference>
<evidence type="ECO:0000256" key="4">
    <source>
        <dbReference type="PROSITE-ProRule" id="PRU00076"/>
    </source>
</evidence>
<gene>
    <name evidence="6" type="ORF">ANCDUO_00974</name>
</gene>
<proteinExistence type="predicted"/>
<dbReference type="EMBL" id="KN726316">
    <property type="protein sequence ID" value="KIH68688.1"/>
    <property type="molecule type" value="Genomic_DNA"/>
</dbReference>
<dbReference type="OrthoDB" id="283575at2759"/>
<evidence type="ECO:0000259" key="5">
    <source>
        <dbReference type="PROSITE" id="PS50026"/>
    </source>
</evidence>
<dbReference type="Pfam" id="PF00008">
    <property type="entry name" value="EGF"/>
    <property type="match status" value="1"/>
</dbReference>
<evidence type="ECO:0000313" key="6">
    <source>
        <dbReference type="EMBL" id="KIH68688.1"/>
    </source>
</evidence>
<keyword evidence="2" id="KW-0677">Repeat</keyword>
<evidence type="ECO:0000256" key="1">
    <source>
        <dbReference type="ARBA" id="ARBA00022536"/>
    </source>
</evidence>
<feature type="disulfide bond" evidence="4">
    <location>
        <begin position="49"/>
        <end position="58"/>
    </location>
</feature>
<keyword evidence="1 4" id="KW-0245">EGF-like domain</keyword>
<accession>A0A0C2DFA6</accession>
<organism evidence="6 7">
    <name type="scientific">Ancylostoma duodenale</name>
    <dbReference type="NCBI Taxonomy" id="51022"/>
    <lineage>
        <taxon>Eukaryota</taxon>
        <taxon>Metazoa</taxon>
        <taxon>Ecdysozoa</taxon>
        <taxon>Nematoda</taxon>
        <taxon>Chromadorea</taxon>
        <taxon>Rhabditida</taxon>
        <taxon>Rhabditina</taxon>
        <taxon>Rhabditomorpha</taxon>
        <taxon>Strongyloidea</taxon>
        <taxon>Ancylostomatidae</taxon>
        <taxon>Ancylostomatinae</taxon>
        <taxon>Ancylostoma</taxon>
    </lineage>
</organism>
<feature type="domain" description="EGF-like" evidence="5">
    <location>
        <begin position="23"/>
        <end position="59"/>
    </location>
</feature>
<comment type="caution">
    <text evidence="4">Lacks conserved residue(s) required for the propagation of feature annotation.</text>
</comment>
<dbReference type="PANTHER" id="PTHR24049">
    <property type="entry name" value="CRUMBS FAMILY MEMBER"/>
    <property type="match status" value="1"/>
</dbReference>
<keyword evidence="7" id="KW-1185">Reference proteome</keyword>
<dbReference type="SUPFAM" id="SSF57196">
    <property type="entry name" value="EGF/Laminin"/>
    <property type="match status" value="2"/>
</dbReference>
<evidence type="ECO:0000256" key="3">
    <source>
        <dbReference type="ARBA" id="ARBA00023157"/>
    </source>
</evidence>
<keyword evidence="3 4" id="KW-1015">Disulfide bond</keyword>
<dbReference type="Gene3D" id="2.10.25.10">
    <property type="entry name" value="Laminin"/>
    <property type="match status" value="2"/>
</dbReference>
<sequence length="280" mass="30024">MTSVPYLEAACLCRNGFIGAYCEVDVCSTVPCQHGGSCRANGAEAFCDCLPPYTGLLCESAVAICDPPCANGECVIREDSVTCECKQGFTGTVCNVVDVCFGDAVCSMFGEQAKCVIDEASYTPISSTLYNATYECRCPHPVDGEYVDCLALHLSTSVFESIPTVLPSLRPAVTRVTQTTTSFPTEKLATLESRPTTGTTDSHNNILASTGRKDSQCSEKRPFLCTTTDYPITARTRGQDANFSQKSVSSTILPTVGTIAEFNTFPARVTTDELLNIKLI</sequence>
<dbReference type="GO" id="GO:0016020">
    <property type="term" value="C:membrane"/>
    <property type="evidence" value="ECO:0007669"/>
    <property type="project" value="UniProtKB-SubCell"/>
</dbReference>
<dbReference type="SMART" id="SM00181">
    <property type="entry name" value="EGF"/>
    <property type="match status" value="3"/>
</dbReference>
<dbReference type="PROSITE" id="PS00022">
    <property type="entry name" value="EGF_1"/>
    <property type="match status" value="2"/>
</dbReference>
<feature type="domain" description="EGF-like" evidence="5">
    <location>
        <begin position="61"/>
        <end position="95"/>
    </location>
</feature>
<feature type="disulfide bond" evidence="4">
    <location>
        <begin position="85"/>
        <end position="94"/>
    </location>
</feature>
<dbReference type="InterPro" id="IPR051022">
    <property type="entry name" value="Notch_Cell-Fate_Det"/>
</dbReference>
<reference evidence="6 7" key="1">
    <citation type="submission" date="2013-12" db="EMBL/GenBank/DDBJ databases">
        <title>Draft genome of the parsitic nematode Ancylostoma duodenale.</title>
        <authorList>
            <person name="Mitreva M."/>
        </authorList>
    </citation>
    <scope>NUCLEOTIDE SEQUENCE [LARGE SCALE GENOMIC DNA]</scope>
    <source>
        <strain evidence="6 7">Zhejiang</strain>
    </source>
</reference>
<protein>
    <submittedName>
        <fullName evidence="6">EGF-like domain protein</fullName>
    </submittedName>
</protein>
<evidence type="ECO:0000313" key="7">
    <source>
        <dbReference type="Proteomes" id="UP000054047"/>
    </source>
</evidence>
<dbReference type="PROSITE" id="PS50026">
    <property type="entry name" value="EGF_3"/>
    <property type="match status" value="2"/>
</dbReference>
<dbReference type="PROSITE" id="PS01186">
    <property type="entry name" value="EGF_2"/>
    <property type="match status" value="2"/>
</dbReference>
<name>A0A0C2DFA6_9BILA</name>
<dbReference type="AlphaFoldDB" id="A0A0C2DFA6"/>